<organism evidence="2 3">
    <name type="scientific">Glycomyces terrestris</name>
    <dbReference type="NCBI Taxonomy" id="2493553"/>
    <lineage>
        <taxon>Bacteria</taxon>
        <taxon>Bacillati</taxon>
        <taxon>Actinomycetota</taxon>
        <taxon>Actinomycetes</taxon>
        <taxon>Glycomycetales</taxon>
        <taxon>Glycomycetaceae</taxon>
        <taxon>Glycomyces</taxon>
    </lineage>
</organism>
<accession>A0A426V0T6</accession>
<dbReference type="AlphaFoldDB" id="A0A426V0T6"/>
<dbReference type="Proteomes" id="UP000277256">
    <property type="component" value="Unassembled WGS sequence"/>
</dbReference>
<evidence type="ECO:0000313" key="3">
    <source>
        <dbReference type="Proteomes" id="UP000277256"/>
    </source>
</evidence>
<evidence type="ECO:0000256" key="1">
    <source>
        <dbReference type="SAM" id="SignalP"/>
    </source>
</evidence>
<keyword evidence="3" id="KW-1185">Reference proteome</keyword>
<proteinExistence type="predicted"/>
<reference evidence="2 3" key="1">
    <citation type="submission" date="2018-12" db="EMBL/GenBank/DDBJ databases">
        <title>Glycomyces sp. YIM 121974 draft genome.</title>
        <authorList>
            <person name="Li Q."/>
        </authorList>
    </citation>
    <scope>NUCLEOTIDE SEQUENCE [LARGE SCALE GENOMIC DNA]</scope>
    <source>
        <strain evidence="2 3">YIM 121974</strain>
    </source>
</reference>
<sequence length="125" mass="13081">MKKIFFAMATIAAAVVFSLSSTAAASAETLQAAPAPAGVSAASADVDAQQSCRARFADNVSHRASASSGSTSLGVIPANTWVPASCTVDTGDDYTACGQTTFYWLRVYWNGSWGYSVYSCLSNWE</sequence>
<feature type="signal peptide" evidence="1">
    <location>
        <begin position="1"/>
        <end position="27"/>
    </location>
</feature>
<keyword evidence="1" id="KW-0732">Signal</keyword>
<dbReference type="EMBL" id="RSEB01000002">
    <property type="protein sequence ID" value="RRS00425.1"/>
    <property type="molecule type" value="Genomic_DNA"/>
</dbReference>
<evidence type="ECO:0008006" key="4">
    <source>
        <dbReference type="Google" id="ProtNLM"/>
    </source>
</evidence>
<dbReference type="OrthoDB" id="5189793at2"/>
<name>A0A426V0T6_9ACTN</name>
<evidence type="ECO:0000313" key="2">
    <source>
        <dbReference type="EMBL" id="RRS00425.1"/>
    </source>
</evidence>
<protein>
    <recommendedName>
        <fullName evidence="4">SH3 domain-containing protein</fullName>
    </recommendedName>
</protein>
<feature type="chain" id="PRO_5038569235" description="SH3 domain-containing protein" evidence="1">
    <location>
        <begin position="28"/>
        <end position="125"/>
    </location>
</feature>
<dbReference type="RefSeq" id="WP_125247104.1">
    <property type="nucleotide sequence ID" value="NZ_RSEB01000002.1"/>
</dbReference>
<comment type="caution">
    <text evidence="2">The sequence shown here is derived from an EMBL/GenBank/DDBJ whole genome shotgun (WGS) entry which is preliminary data.</text>
</comment>
<gene>
    <name evidence="2" type="ORF">EIW28_07610</name>
</gene>